<sequence>MNTHPYNPHEYQNPPQTYIYATPNRIHPTIQNSSLPTYYSPHNALPPVTGGSQGYHYPQAQSLQHEFAMGSSPSLAGMLLSSHSDLTSWLNVLEGITQYRPNTISASMQQPQYRLSHTPPNHSTGFGTNSSSQIAHYPVPNHFFPSDQQTRPLYNVEQYSPHGSTALWQRIPLPQPRSSSIERFGHPQMTSRHLSQPQTSSPPISIIPPSFTPPTFGSQSYVGTSRAPPRTTLPPPRSTRHNAQDHQQFAASQPLRYPAETAPPARTQPEASLVTPPAPDSTSNTSITNYMWMRVDNQKLKSDLAVPGRKGGYVQPKYIVDPPLAVAPSTQASGSRVSTPMVPVVSQPVPGASGPQVRVPPVAAAAQCRVPPAGLMTPAPTPPSVSAPTRGFVCQKRGRTEDEEDELALASKRFRPDGPVHPSTSSKPKPVRKPNVVKRPGLFARNTRQVRLNTRIEITTLLGLLTPTQDNDSHVVVINGCHLSIDGVVSLLRSARTFAWSPFGGQVHALTKASPKRWCAIEVFDTFFFSGLGPYLGHVALYSRRNKQTGRVGFFAEWPVWLEWSDGGNEIPMFDTIGDPPLPDSEWEERIDVVGYDEPVDLAEDGTTSIRVQVQEAQPLVGVVSEAPETEYDHDESGSIQGGIPDAFADDQLVLAPSSATGPLELEPSLTPALSYRGIEGESDSPLSAAATIAPSPQGGTSPASALSPITESTTSTVAPTPQAEALSEHPDGWQDAHINGFCKLFDEGEMEEWQKEGLLARLNATLDAVDAAEDDNFQELLKSCTTGIVDETSDEQDVKPACGSGRD</sequence>
<keyword evidence="3" id="KW-1185">Reference proteome</keyword>
<accession>A0ABR3ET39</accession>
<feature type="compositionally biased region" description="Polar residues" evidence="1">
    <location>
        <begin position="698"/>
        <end position="720"/>
    </location>
</feature>
<evidence type="ECO:0000313" key="3">
    <source>
        <dbReference type="Proteomes" id="UP001465976"/>
    </source>
</evidence>
<dbReference type="Proteomes" id="UP001465976">
    <property type="component" value="Unassembled WGS sequence"/>
</dbReference>
<comment type="caution">
    <text evidence="2">The sequence shown here is derived from an EMBL/GenBank/DDBJ whole genome shotgun (WGS) entry which is preliminary data.</text>
</comment>
<evidence type="ECO:0000313" key="2">
    <source>
        <dbReference type="EMBL" id="KAL0566074.1"/>
    </source>
</evidence>
<feature type="region of interest" description="Disordered" evidence="1">
    <location>
        <begin position="410"/>
        <end position="435"/>
    </location>
</feature>
<feature type="compositionally biased region" description="Low complexity" evidence="1">
    <location>
        <begin position="195"/>
        <end position="230"/>
    </location>
</feature>
<organism evidence="2 3">
    <name type="scientific">Marasmius crinis-equi</name>
    <dbReference type="NCBI Taxonomy" id="585013"/>
    <lineage>
        <taxon>Eukaryota</taxon>
        <taxon>Fungi</taxon>
        <taxon>Dikarya</taxon>
        <taxon>Basidiomycota</taxon>
        <taxon>Agaricomycotina</taxon>
        <taxon>Agaricomycetes</taxon>
        <taxon>Agaricomycetidae</taxon>
        <taxon>Agaricales</taxon>
        <taxon>Marasmiineae</taxon>
        <taxon>Marasmiaceae</taxon>
        <taxon>Marasmius</taxon>
    </lineage>
</organism>
<proteinExistence type="predicted"/>
<evidence type="ECO:0000256" key="1">
    <source>
        <dbReference type="SAM" id="MobiDB-lite"/>
    </source>
</evidence>
<gene>
    <name evidence="2" type="ORF">V5O48_015941</name>
</gene>
<reference evidence="2 3" key="1">
    <citation type="submission" date="2024-02" db="EMBL/GenBank/DDBJ databases">
        <title>A draft genome for the cacao thread blight pathogen Marasmius crinis-equi.</title>
        <authorList>
            <person name="Cohen S.P."/>
            <person name="Baruah I.K."/>
            <person name="Amoako-Attah I."/>
            <person name="Bukari Y."/>
            <person name="Meinhardt L.W."/>
            <person name="Bailey B.A."/>
        </authorList>
    </citation>
    <scope>NUCLEOTIDE SEQUENCE [LARGE SCALE GENOMIC DNA]</scope>
    <source>
        <strain evidence="2 3">GH-76</strain>
    </source>
</reference>
<feature type="region of interest" description="Disordered" evidence="1">
    <location>
        <begin position="176"/>
        <end position="285"/>
    </location>
</feature>
<feature type="region of interest" description="Disordered" evidence="1">
    <location>
        <begin position="676"/>
        <end position="733"/>
    </location>
</feature>
<name>A0ABR3ET39_9AGAR</name>
<dbReference type="EMBL" id="JBAHYK010002017">
    <property type="protein sequence ID" value="KAL0566074.1"/>
    <property type="molecule type" value="Genomic_DNA"/>
</dbReference>
<protein>
    <submittedName>
        <fullName evidence="2">Uncharacterized protein</fullName>
    </submittedName>
</protein>